<evidence type="ECO:0000256" key="1">
    <source>
        <dbReference type="ARBA" id="ARBA00004141"/>
    </source>
</evidence>
<evidence type="ECO:0000313" key="10">
    <source>
        <dbReference type="Proteomes" id="UP000241890"/>
    </source>
</evidence>
<comment type="similarity">
    <text evidence="7 8">Belongs to the SFT2 family.</text>
</comment>
<keyword evidence="2 8" id="KW-0813">Transport</keyword>
<keyword evidence="3 8" id="KW-0812">Transmembrane</keyword>
<evidence type="ECO:0000256" key="8">
    <source>
        <dbReference type="RuleBase" id="RU363111"/>
    </source>
</evidence>
<dbReference type="InterPro" id="IPR007305">
    <property type="entry name" value="Vesicle_transpt_Got1/SFT2"/>
</dbReference>
<evidence type="ECO:0000256" key="4">
    <source>
        <dbReference type="ARBA" id="ARBA00022927"/>
    </source>
</evidence>
<proteinExistence type="inferred from homology"/>
<keyword evidence="6 8" id="KW-0472">Membrane</keyword>
<evidence type="ECO:0000256" key="5">
    <source>
        <dbReference type="ARBA" id="ARBA00022989"/>
    </source>
</evidence>
<accession>A0A2R5GQ80</accession>
<dbReference type="InterPro" id="IPR011691">
    <property type="entry name" value="Vesicle_transpt_SFT2"/>
</dbReference>
<evidence type="ECO:0000256" key="3">
    <source>
        <dbReference type="ARBA" id="ARBA00022692"/>
    </source>
</evidence>
<reference evidence="9 10" key="1">
    <citation type="submission" date="2017-12" db="EMBL/GenBank/DDBJ databases">
        <title>Sequencing, de novo assembly and annotation of complete genome of a new Thraustochytrid species, strain FCC1311.</title>
        <authorList>
            <person name="Sedici K."/>
            <person name="Godart F."/>
            <person name="Aiese Cigliano R."/>
            <person name="Sanseverino W."/>
            <person name="Barakat M."/>
            <person name="Ortet P."/>
            <person name="Marechal E."/>
            <person name="Cagnac O."/>
            <person name="Amato A."/>
        </authorList>
    </citation>
    <scope>NUCLEOTIDE SEQUENCE [LARGE SCALE GENOMIC DNA]</scope>
</reference>
<dbReference type="PANTHER" id="PTHR23137:SF6">
    <property type="entry name" value="VESICLE TRANSPORT PROTEIN"/>
    <property type="match status" value="1"/>
</dbReference>
<keyword evidence="4 8" id="KW-0653">Protein transport</keyword>
<dbReference type="InParanoid" id="A0A2R5GQ80"/>
<organism evidence="9 10">
    <name type="scientific">Hondaea fermentalgiana</name>
    <dbReference type="NCBI Taxonomy" id="2315210"/>
    <lineage>
        <taxon>Eukaryota</taxon>
        <taxon>Sar</taxon>
        <taxon>Stramenopiles</taxon>
        <taxon>Bigyra</taxon>
        <taxon>Labyrinthulomycetes</taxon>
        <taxon>Thraustochytrida</taxon>
        <taxon>Thraustochytriidae</taxon>
        <taxon>Hondaea</taxon>
    </lineage>
</organism>
<feature type="transmembrane region" description="Helical" evidence="8">
    <location>
        <begin position="149"/>
        <end position="167"/>
    </location>
</feature>
<comment type="function">
    <text evidence="8">May be involved in fusion of retrograde transport vesicles derived from an endocytic compartment with the Golgi complex.</text>
</comment>
<name>A0A2R5GQ80_9STRA</name>
<keyword evidence="10" id="KW-1185">Reference proteome</keyword>
<dbReference type="GO" id="GO:0005737">
    <property type="term" value="C:cytoplasm"/>
    <property type="evidence" value="ECO:0007669"/>
    <property type="project" value="UniProtKB-ARBA"/>
</dbReference>
<dbReference type="GO" id="GO:0016192">
    <property type="term" value="P:vesicle-mediated transport"/>
    <property type="evidence" value="ECO:0007669"/>
    <property type="project" value="InterPro"/>
</dbReference>
<evidence type="ECO:0000313" key="9">
    <source>
        <dbReference type="EMBL" id="GBG33010.1"/>
    </source>
</evidence>
<evidence type="ECO:0000256" key="7">
    <source>
        <dbReference type="ARBA" id="ARBA00025800"/>
    </source>
</evidence>
<feature type="transmembrane region" description="Helical" evidence="8">
    <location>
        <begin position="114"/>
        <end position="137"/>
    </location>
</feature>
<feature type="transmembrane region" description="Helical" evidence="8">
    <location>
        <begin position="81"/>
        <end position="102"/>
    </location>
</feature>
<dbReference type="Proteomes" id="UP000241890">
    <property type="component" value="Unassembled WGS sequence"/>
</dbReference>
<dbReference type="AlphaFoldDB" id="A0A2R5GQ80"/>
<comment type="caution">
    <text evidence="9">The sequence shown here is derived from an EMBL/GenBank/DDBJ whole genome shotgun (WGS) entry which is preliminary data.</text>
</comment>
<evidence type="ECO:0000256" key="2">
    <source>
        <dbReference type="ARBA" id="ARBA00022448"/>
    </source>
</evidence>
<dbReference type="GO" id="GO:0016020">
    <property type="term" value="C:membrane"/>
    <property type="evidence" value="ECO:0007669"/>
    <property type="project" value="UniProtKB-SubCell"/>
</dbReference>
<dbReference type="Pfam" id="PF04178">
    <property type="entry name" value="Got1"/>
    <property type="match status" value="1"/>
</dbReference>
<dbReference type="PANTHER" id="PTHR23137">
    <property type="entry name" value="VESICLE TRANSPORT PROTEIN-RELATED"/>
    <property type="match status" value="1"/>
</dbReference>
<dbReference type="EMBL" id="BEYU01000138">
    <property type="protein sequence ID" value="GBG33010.1"/>
    <property type="molecule type" value="Genomic_DNA"/>
</dbReference>
<feature type="transmembrane region" description="Helical" evidence="8">
    <location>
        <begin position="173"/>
        <end position="193"/>
    </location>
</feature>
<gene>
    <name evidence="9" type="ORF">FCC1311_092342</name>
</gene>
<dbReference type="OrthoDB" id="73614at2759"/>
<evidence type="ECO:0000256" key="6">
    <source>
        <dbReference type="ARBA" id="ARBA00023136"/>
    </source>
</evidence>
<comment type="subcellular location">
    <subcellularLocation>
        <location evidence="1 8">Membrane</location>
        <topology evidence="1 8">Multi-pass membrane protein</topology>
    </subcellularLocation>
</comment>
<dbReference type="GO" id="GO:0015031">
    <property type="term" value="P:protein transport"/>
    <property type="evidence" value="ECO:0007669"/>
    <property type="project" value="UniProtKB-KW"/>
</dbReference>
<sequence length="211" mass="23510">MWLFGRSRDDGAEAATLVEEGDPELGESSGTSSSRWAVFSSLPSSFNLSRAEDAERVTPETTDVDAEVTAMCADLSYETRLYGFLFCFAIGTLMSLSSSFFVPSIVLKPEKFALPYTIGNVLSMGSSMFFVGPARFFKTLFNETRRVAAILYLSTLVLTFVAAIYLHMGLLCFVLIIVQFSSYLWLMASYIPYGRNMLQGCTRRVFSFFMS</sequence>
<dbReference type="GO" id="GO:0012505">
    <property type="term" value="C:endomembrane system"/>
    <property type="evidence" value="ECO:0007669"/>
    <property type="project" value="UniProtKB-ARBA"/>
</dbReference>
<keyword evidence="5 8" id="KW-1133">Transmembrane helix</keyword>
<protein>
    <recommendedName>
        <fullName evidence="8">Vesicle transport protein</fullName>
    </recommendedName>
</protein>